<dbReference type="Pfam" id="PF01458">
    <property type="entry name" value="SUFBD_core"/>
    <property type="match status" value="1"/>
</dbReference>
<evidence type="ECO:0000313" key="4">
    <source>
        <dbReference type="EMBL" id="CBN77201.1"/>
    </source>
</evidence>
<dbReference type="InterPro" id="IPR055346">
    <property type="entry name" value="Fe-S_cluster_assembly_SufBD"/>
</dbReference>
<feature type="domain" description="SUF system FeS cluster assembly SufBD N-terminal" evidence="3">
    <location>
        <begin position="143"/>
        <end position="292"/>
    </location>
</feature>
<dbReference type="PANTHER" id="PTHR43575">
    <property type="entry name" value="PROTEIN ABCI7, CHLOROPLASTIC"/>
    <property type="match status" value="1"/>
</dbReference>
<evidence type="ECO:0000256" key="1">
    <source>
        <dbReference type="SAM" id="MobiDB-lite"/>
    </source>
</evidence>
<dbReference type="OrthoDB" id="2510at2759"/>
<dbReference type="Pfam" id="PF19295">
    <property type="entry name" value="SufBD_N"/>
    <property type="match status" value="1"/>
</dbReference>
<evidence type="ECO:0000313" key="5">
    <source>
        <dbReference type="Proteomes" id="UP000002630"/>
    </source>
</evidence>
<dbReference type="AlphaFoldDB" id="D8LLY7"/>
<proteinExistence type="predicted"/>
<dbReference type="InterPro" id="IPR045595">
    <property type="entry name" value="SufBD_N"/>
</dbReference>
<feature type="region of interest" description="Disordered" evidence="1">
    <location>
        <begin position="45"/>
        <end position="74"/>
    </location>
</feature>
<organism evidence="4 5">
    <name type="scientific">Ectocarpus siliculosus</name>
    <name type="common">Brown alga</name>
    <name type="synonym">Conferva siliculosa</name>
    <dbReference type="NCBI Taxonomy" id="2880"/>
    <lineage>
        <taxon>Eukaryota</taxon>
        <taxon>Sar</taxon>
        <taxon>Stramenopiles</taxon>
        <taxon>Ochrophyta</taxon>
        <taxon>PX clade</taxon>
        <taxon>Phaeophyceae</taxon>
        <taxon>Ectocarpales</taxon>
        <taxon>Ectocarpaceae</taxon>
        <taxon>Ectocarpus</taxon>
    </lineage>
</organism>
<dbReference type="eggNOG" id="ENOG502QSI1">
    <property type="taxonomic scope" value="Eukaryota"/>
</dbReference>
<dbReference type="InterPro" id="IPR000825">
    <property type="entry name" value="SUF_FeS_clus_asmbl_SufBD_core"/>
</dbReference>
<accession>D8LLY7</accession>
<dbReference type="STRING" id="2880.D8LLY7"/>
<dbReference type="GO" id="GO:0016226">
    <property type="term" value="P:iron-sulfur cluster assembly"/>
    <property type="evidence" value="ECO:0007669"/>
    <property type="project" value="InterPro"/>
</dbReference>
<evidence type="ECO:0000259" key="2">
    <source>
        <dbReference type="Pfam" id="PF01458"/>
    </source>
</evidence>
<gene>
    <name evidence="4" type="ORF">Esi_0038_0073</name>
</gene>
<dbReference type="Proteomes" id="UP000002630">
    <property type="component" value="Linkage Group LG17"/>
</dbReference>
<reference evidence="4 5" key="1">
    <citation type="journal article" date="2010" name="Nature">
        <title>The Ectocarpus genome and the independent evolution of multicellularity in brown algae.</title>
        <authorList>
            <person name="Cock J.M."/>
            <person name="Sterck L."/>
            <person name="Rouze P."/>
            <person name="Scornet D."/>
            <person name="Allen A.E."/>
            <person name="Amoutzias G."/>
            <person name="Anthouard V."/>
            <person name="Artiguenave F."/>
            <person name="Aury J.M."/>
            <person name="Badger J.H."/>
            <person name="Beszteri B."/>
            <person name="Billiau K."/>
            <person name="Bonnet E."/>
            <person name="Bothwell J.H."/>
            <person name="Bowler C."/>
            <person name="Boyen C."/>
            <person name="Brownlee C."/>
            <person name="Carrano C.J."/>
            <person name="Charrier B."/>
            <person name="Cho G.Y."/>
            <person name="Coelho S.M."/>
            <person name="Collen J."/>
            <person name="Corre E."/>
            <person name="Da Silva C."/>
            <person name="Delage L."/>
            <person name="Delaroque N."/>
            <person name="Dittami S.M."/>
            <person name="Doulbeau S."/>
            <person name="Elias M."/>
            <person name="Farnham G."/>
            <person name="Gachon C.M."/>
            <person name="Gschloessl B."/>
            <person name="Heesch S."/>
            <person name="Jabbari K."/>
            <person name="Jubin C."/>
            <person name="Kawai H."/>
            <person name="Kimura K."/>
            <person name="Kloareg B."/>
            <person name="Kupper F.C."/>
            <person name="Lang D."/>
            <person name="Le Bail A."/>
            <person name="Leblanc C."/>
            <person name="Lerouge P."/>
            <person name="Lohr M."/>
            <person name="Lopez P.J."/>
            <person name="Martens C."/>
            <person name="Maumus F."/>
            <person name="Michel G."/>
            <person name="Miranda-Saavedra D."/>
            <person name="Morales J."/>
            <person name="Moreau H."/>
            <person name="Motomura T."/>
            <person name="Nagasato C."/>
            <person name="Napoli C.A."/>
            <person name="Nelson D.R."/>
            <person name="Nyvall-Collen P."/>
            <person name="Peters A.F."/>
            <person name="Pommier C."/>
            <person name="Potin P."/>
            <person name="Poulain J."/>
            <person name="Quesneville H."/>
            <person name="Read B."/>
            <person name="Rensing S.A."/>
            <person name="Ritter A."/>
            <person name="Rousvoal S."/>
            <person name="Samanta M."/>
            <person name="Samson G."/>
            <person name="Schroeder D.C."/>
            <person name="Segurens B."/>
            <person name="Strittmatter M."/>
            <person name="Tonon T."/>
            <person name="Tregear J.W."/>
            <person name="Valentin K."/>
            <person name="von Dassow P."/>
            <person name="Yamagishi T."/>
            <person name="Van de Peer Y."/>
            <person name="Wincker P."/>
        </authorList>
    </citation>
    <scope>NUCLEOTIDE SEQUENCE [LARGE SCALE GENOMIC DNA]</scope>
    <source>
        <strain evidence="5">Ec32 / CCAP1310/4</strain>
    </source>
</reference>
<dbReference type="SUPFAM" id="SSF101960">
    <property type="entry name" value="Stabilizer of iron transporter SufD"/>
    <property type="match status" value="1"/>
</dbReference>
<dbReference type="OMA" id="AEMDNKP"/>
<sequence length="524" mass="55984">MERTAQRSRNGGSESRRVSTLLAVAAGLLSLAPTADSFLSAPMKGAGGSGAAQGLRRRSTGEARSAQAGRQGDGVLSATGVATEDNQGAVAGSLLETQQKGVSNNEMKPFVRVPRRDPRMWFDAIREGAVPRPDSLVELSKAGEAELAELALPTRKQEPYRYTDLESLYRTDFTSAAPTTTAAETAAAIKPHLLEASQGQQMVFVNGVFSDELSDVSALGGVEGLVAGHIGAIEGAPLDQAKEMLSYLPEKDADFRTTQGSLAFASLNQACFADAGVIMVADGVTVEKPIQVIFFSEGEEGPTVSHPRLVVKAGADSHVTLTQSYLSRGGVCLANGFTRVLVGDRATVTHDYAEEMSASDRLVDTVSVDQTTNSTYSVNQVLSGAFDARANFQIDLLETGSHCNIFTAALTTNNQRQDVHSTIRHKAEGTTCLQEQRNVVSDTADCVFKGRIVIDQVAQKTDANQLCRTLLVSDKARVTVMPSMEIIANDVKCTHGATICDLEDEELFYLMSRGISKIQMGFHI</sequence>
<keyword evidence="5" id="KW-1185">Reference proteome</keyword>
<dbReference type="InterPro" id="IPR037284">
    <property type="entry name" value="SUF_FeS_clus_asmbl_SufBD_sf"/>
</dbReference>
<feature type="domain" description="SUF system FeS cluster assembly SufBD core" evidence="2">
    <location>
        <begin position="298"/>
        <end position="517"/>
    </location>
</feature>
<dbReference type="EMBL" id="FN648575">
    <property type="protein sequence ID" value="CBN77201.1"/>
    <property type="molecule type" value="Genomic_DNA"/>
</dbReference>
<name>D8LLY7_ECTSI</name>
<dbReference type="PANTHER" id="PTHR43575:SF1">
    <property type="entry name" value="PROTEIN ABCI7, CHLOROPLASTIC"/>
    <property type="match status" value="1"/>
</dbReference>
<protein>
    <submittedName>
        <fullName evidence="4">FeS assembly protein SufD</fullName>
    </submittedName>
</protein>
<evidence type="ECO:0000259" key="3">
    <source>
        <dbReference type="Pfam" id="PF19295"/>
    </source>
</evidence>
<dbReference type="EMBL" id="FN649742">
    <property type="protein sequence ID" value="CBN77201.1"/>
    <property type="molecule type" value="Genomic_DNA"/>
</dbReference>
<dbReference type="InParanoid" id="D8LLY7"/>